<proteinExistence type="predicted"/>
<dbReference type="PANTHER" id="PTHR38436">
    <property type="entry name" value="POLYKETIDE CYCLASE SNOAL-LIKE DOMAIN"/>
    <property type="match status" value="1"/>
</dbReference>
<dbReference type="InterPro" id="IPR032710">
    <property type="entry name" value="NTF2-like_dom_sf"/>
</dbReference>
<organism evidence="1 2">
    <name type="scientific">Streptacidiphilus cavernicola</name>
    <dbReference type="NCBI Taxonomy" id="3342716"/>
    <lineage>
        <taxon>Bacteria</taxon>
        <taxon>Bacillati</taxon>
        <taxon>Actinomycetota</taxon>
        <taxon>Actinomycetes</taxon>
        <taxon>Kitasatosporales</taxon>
        <taxon>Streptomycetaceae</taxon>
        <taxon>Streptacidiphilus</taxon>
    </lineage>
</organism>
<dbReference type="Proteomes" id="UP001592531">
    <property type="component" value="Unassembled WGS sequence"/>
</dbReference>
<dbReference type="Pfam" id="PF07366">
    <property type="entry name" value="SnoaL"/>
    <property type="match status" value="2"/>
</dbReference>
<protein>
    <submittedName>
        <fullName evidence="1">Ester cyclase</fullName>
    </submittedName>
</protein>
<reference evidence="1 2" key="1">
    <citation type="submission" date="2024-09" db="EMBL/GenBank/DDBJ databases">
        <authorList>
            <person name="Lee S.D."/>
        </authorList>
    </citation>
    <scope>NUCLEOTIDE SEQUENCE [LARGE SCALE GENOMIC DNA]</scope>
    <source>
        <strain evidence="1 2">N8-3</strain>
    </source>
</reference>
<comment type="caution">
    <text evidence="1">The sequence shown here is derived from an EMBL/GenBank/DDBJ whole genome shotgun (WGS) entry which is preliminary data.</text>
</comment>
<dbReference type="SUPFAM" id="SSF54427">
    <property type="entry name" value="NTF2-like"/>
    <property type="match status" value="2"/>
</dbReference>
<gene>
    <name evidence="1" type="ORF">ACEZDE_05515</name>
</gene>
<evidence type="ECO:0000313" key="1">
    <source>
        <dbReference type="EMBL" id="MFC1416096.1"/>
    </source>
</evidence>
<dbReference type="RefSeq" id="WP_380532973.1">
    <property type="nucleotide sequence ID" value="NZ_JBHFAB010000003.1"/>
</dbReference>
<dbReference type="InterPro" id="IPR009959">
    <property type="entry name" value="Cyclase_SnoaL-like"/>
</dbReference>
<keyword evidence="2" id="KW-1185">Reference proteome</keyword>
<dbReference type="EMBL" id="JBHFAB010000003">
    <property type="protein sequence ID" value="MFC1416096.1"/>
    <property type="molecule type" value="Genomic_DNA"/>
</dbReference>
<sequence>MSTEVNKSLALRYFNEVFNKGDIEALEEITASDFVFTMPTHDEPFRGVDGYKGLVDMLRGCFPDIQFAVEDMVAEADRVMTRWTARGNHTGIPFPTVIGEVPAAGNQFHIEGMTWHQITDGKISQVTANEDGLGLITQLGRALFPGQSSATPVPGSPEDNKAVVGRYFDEIMGKGDLAVIDELMTPDFSFHIPTLPDPVRGPEGMKQFVTGLRTAFPDAAFAPEYMIADGHRVAVRYQMTGTQKGSFLGAPASGNFVKDDGTDLFHLSGGRIVAVHVAEDGLGLLQQLGVLGAV</sequence>
<accession>A0ABV6VQW9</accession>
<name>A0ABV6VQW9_9ACTN</name>
<dbReference type="PANTHER" id="PTHR38436:SF1">
    <property type="entry name" value="ESTER CYCLASE"/>
    <property type="match status" value="1"/>
</dbReference>
<evidence type="ECO:0000313" key="2">
    <source>
        <dbReference type="Proteomes" id="UP001592531"/>
    </source>
</evidence>
<dbReference type="Gene3D" id="3.10.450.50">
    <property type="match status" value="2"/>
</dbReference>